<gene>
    <name evidence="1" type="ORF">GALLR39Z86_06660</name>
</gene>
<keyword evidence="2" id="KW-1185">Reference proteome</keyword>
<evidence type="ECO:0000313" key="1">
    <source>
        <dbReference type="EMBL" id="GLI40816.1"/>
    </source>
</evidence>
<protein>
    <submittedName>
        <fullName evidence="1">Uncharacterized protein</fullName>
    </submittedName>
</protein>
<evidence type="ECO:0000313" key="2">
    <source>
        <dbReference type="Proteomes" id="UP001144313"/>
    </source>
</evidence>
<accession>A0A9W6LFP2</accession>
<organism evidence="1 2">
    <name type="scientific">Glycomyces algeriensis</name>
    <dbReference type="NCBI Taxonomy" id="256037"/>
    <lineage>
        <taxon>Bacteria</taxon>
        <taxon>Bacillati</taxon>
        <taxon>Actinomycetota</taxon>
        <taxon>Actinomycetes</taxon>
        <taxon>Glycomycetales</taxon>
        <taxon>Glycomycetaceae</taxon>
        <taxon>Glycomyces</taxon>
    </lineage>
</organism>
<dbReference type="Proteomes" id="UP001144313">
    <property type="component" value="Unassembled WGS sequence"/>
</dbReference>
<sequence length="160" mass="18304">MSISYNLYISAIPLEDLSEHLASKLNLSPVHAESPAPLKNDEWWCNLVHQSRNPHTESDSVRLEVDRYVAVVFEPGKFIGWEHHFRGLSLILDATRILLDQNPQSSAFFDFNYETVVLEKKKYQSLIVDPRLVDSNDLDKDGVFAKMFSAYVKVPLAQPE</sequence>
<dbReference type="EMBL" id="BSDT01000001">
    <property type="protein sequence ID" value="GLI40816.1"/>
    <property type="molecule type" value="Genomic_DNA"/>
</dbReference>
<name>A0A9W6LFP2_9ACTN</name>
<dbReference type="AlphaFoldDB" id="A0A9W6LFP2"/>
<comment type="caution">
    <text evidence="1">The sequence shown here is derived from an EMBL/GenBank/DDBJ whole genome shotgun (WGS) entry which is preliminary data.</text>
</comment>
<dbReference type="RefSeq" id="WP_270116949.1">
    <property type="nucleotide sequence ID" value="NZ_BAAAOL010000009.1"/>
</dbReference>
<proteinExistence type="predicted"/>
<reference evidence="1" key="1">
    <citation type="submission" date="2022-12" db="EMBL/GenBank/DDBJ databases">
        <title>Reference genome sequencing for broad-spectrum identification of bacterial and archaeal isolates by mass spectrometry.</title>
        <authorList>
            <person name="Sekiguchi Y."/>
            <person name="Tourlousse D.M."/>
        </authorList>
    </citation>
    <scope>NUCLEOTIDE SEQUENCE</scope>
    <source>
        <strain evidence="1">LLR39Z86</strain>
    </source>
</reference>